<feature type="compositionally biased region" description="Basic and acidic residues" evidence="1">
    <location>
        <begin position="723"/>
        <end position="736"/>
    </location>
</feature>
<feature type="compositionally biased region" description="Basic and acidic residues" evidence="1">
    <location>
        <begin position="624"/>
        <end position="635"/>
    </location>
</feature>
<feature type="compositionally biased region" description="Basic and acidic residues" evidence="1">
    <location>
        <begin position="1644"/>
        <end position="1654"/>
    </location>
</feature>
<dbReference type="OMA" id="AYQNHEM"/>
<feature type="compositionally biased region" description="Polar residues" evidence="1">
    <location>
        <begin position="525"/>
        <end position="534"/>
    </location>
</feature>
<dbReference type="EMBL" id="KL659484">
    <property type="protein sequence ID" value="KFA69409.1"/>
    <property type="molecule type" value="Genomic_DNA"/>
</dbReference>
<feature type="compositionally biased region" description="Polar residues" evidence="1">
    <location>
        <begin position="1679"/>
        <end position="1699"/>
    </location>
</feature>
<feature type="compositionally biased region" description="Pro residues" evidence="1">
    <location>
        <begin position="242"/>
        <end position="255"/>
    </location>
</feature>
<feature type="compositionally biased region" description="Polar residues" evidence="1">
    <location>
        <begin position="2011"/>
        <end position="2028"/>
    </location>
</feature>
<feature type="compositionally biased region" description="Polar residues" evidence="1">
    <location>
        <begin position="749"/>
        <end position="765"/>
    </location>
</feature>
<feature type="region of interest" description="Disordered" evidence="1">
    <location>
        <begin position="1"/>
        <end position="34"/>
    </location>
</feature>
<feature type="compositionally biased region" description="Polar residues" evidence="1">
    <location>
        <begin position="304"/>
        <end position="314"/>
    </location>
</feature>
<feature type="compositionally biased region" description="Polar residues" evidence="1">
    <location>
        <begin position="1542"/>
        <end position="1562"/>
    </location>
</feature>
<feature type="region of interest" description="Disordered" evidence="1">
    <location>
        <begin position="58"/>
        <end position="314"/>
    </location>
</feature>
<sequence>PCFSPALLVPRRPRFEPDGPPLQPPARAYLPTLRPTRENGRLACRLVLSLNSAMDGSYNQPFGRSQSPMSPQTPQTPSSSYQVNVSRQKTRKWVEAKVQNYDGDDWGGDDYDEPEEPVPAVPAKDPRPAVTSRLPSESRAPRPSSIHVPSSLSVAPASSTSSAGPTPPPSGLPSLQDETKQNTAITAASQPPPRALTSPPLPESPALGGAHGRPFPVSPQNPVAQRDRAEPGIATRVADDQPPLPPPKDTLPPLPVGSEDNSVQRILLQDGPAPLSQPTSAQPQQAADEPALATAADINRDETSGSPQLPNVSRLSSFGIEFSLARPEATPSFDRDTMEPSAPTQTKPDRSEPSSAFAPPPVVSDVPTPDTTEQAPIESPALPPVPQQSTNTELGARQEAPADKAGTSPDPIPDTPEAPQQGRITRPSLPGGWVTETPSVPEQTRGMDDDGGKVESEEVSRITQPEHRANLSSQAQGSNGSDPRTLPPLITPSSKQEGPNGPFAHAEATVSSASPGPGPAHASGTPKTASSDIPPTQPLQPQKHWHSPVGHDLQPVQTQTTYSTVTSSPEKESDLLRDEIIRSLTPRHEVPPTTIPVEDQEVQAGVRDSTYSLSGYDAYWADTTTRDGTRDKTTDTKQAPLPDPTIEPDRNDSIVAPLSPIKSPNTKLSEPTSDERKRFSWEMESQAQREKQTPEKPDDDRSTTAAKVEESSQAPAVVSVESGEVKPAVRDHEVPKPDAQLTGLAPVSHQVSKASTNPPTAANPQSPEPPSPISMASEKPTAQAATQRQPAPVKEETSSWAAPPQHQPVPPAEASEVTPPAPPPPASKTLPPTFKDIMGRPSSAERIAKFDETRETFATLDSGLGHWISAVKSQHAEHTNVTSSFHAANGPAQNQATSTTPGHAPTPQPYYQQYINASSQAVNSPGAGRGRVGGPAGPGQGNSSSFGPSSNQIGTKSKEFMQSAGKKGMGLLHKGRNKLRGTGDKDQPPASSVTMAPKQRAERRTSWGLSMGAKSRNGSAQSSTQLDRSSAASPTPGPQFHRPSLSDVPENSDVPAGQGRPSRDSLRQIPSGGRTMLLADDRGGGGREDPYRGTPWQASSTVRASLDQHRGPSDRTRPSMDSVRTGAPAPSDQYSHMSPVAEDSGVSMPLHADAPDGPKRSTSFVGLPPIRRNSSLNFMGDALHLPGLSFLADPGESDDDSDDGQNGRDPKPAVDAERPASPREPVAVESKKEPDPPSLDEAPAQPKPAVVQVSPALVQTPLLSRLPAGPWKLEESHLTEPLNQVSRNRSGTGGSIGPVVYGYDKETGLPLTRSPDLSQSPRPAPSTDAKPNFPPSAGQGYSDRSLHRAKQGSVDSRMTGDLRGDEVSETSVTTDGQSRRKKRTSFLRGFRGRDNASLASPSQESFHRRQGSFASEAESHSDRKRSLLSNAVNGGSSHSRLLAQATRTPGPSSISEQERRLSGLPPNESSVQAGGVDQGTRQVLGDRRDVMDLAPPQLPAAQGRRNRSGSGSGVIAGLLSHIPGSRNRDANRPSNIEIKHPITTSESKLSTETGRRGSQLSPALQGYGNERASPREAMQAQKAVATEVRIVRSPTPSGTAPPVPPPPPPSQRLLPDGNDPMYDQLYGPPKPPAAAAQRPIGHGRAGERMPDPHPEQPIASAQNSPSMTSLASQGRVPYQSGQSNQGVAPNQNVQAQPTGRSGGLFKGLRRVTDQVSQATQRNEQSKGDKPAGRVLNAFRRGPKQAEKTQAPGPTQNIPQWRPSQPDLQPGQARPPQLRAAQQPPPPAQSVPLSQKHPGTVYGPPGPAPVGPTPPAPSHNNRMPPGQLARHGQVPMPPGFTAVRSEGEFVPTNYGTGRGMQQGQRQSPQQQASAAQQRQSSLQQRGPGAQGAITQQRASNGSPPDRGINSSRAVQGALATPPVGGGMQRPEGARVSSSYYGSPPMATPDSTRGARGANNADAYRQMTVSPDLPAQTRSSIANGPAPNLGIDVGSKAQQDTEVSLYNVRPTLGASSAGTSNSDVSRTTVGDSGPRVKESMDDGPRAELEDTEEARKRTQRLEAQEEKIFCDPEDDPNHMPQMSATSYPGQEWNPYGMAEYAAEWRDD</sequence>
<feature type="compositionally biased region" description="Basic and acidic residues" evidence="1">
    <location>
        <begin position="673"/>
        <end position="710"/>
    </location>
</feature>
<dbReference type="STRING" id="1283841.A0A084QZM4"/>
<accession>A0A084QZM4</accession>
<feature type="compositionally biased region" description="Basic and acidic residues" evidence="1">
    <location>
        <begin position="1079"/>
        <end position="1091"/>
    </location>
</feature>
<feature type="compositionally biased region" description="Acidic residues" evidence="1">
    <location>
        <begin position="102"/>
        <end position="116"/>
    </location>
</feature>
<feature type="compositionally biased region" description="Low complexity" evidence="1">
    <location>
        <begin position="554"/>
        <end position="568"/>
    </location>
</feature>
<protein>
    <recommendedName>
        <fullName evidence="4">SWI-SNF chromatin-remodeling complex protein</fullName>
    </recommendedName>
</protein>
<feature type="compositionally biased region" description="Low complexity" evidence="1">
    <location>
        <begin position="1768"/>
        <end position="1781"/>
    </location>
</feature>
<keyword evidence="3" id="KW-1185">Reference proteome</keyword>
<feature type="compositionally biased region" description="Pro residues" evidence="1">
    <location>
        <begin position="1599"/>
        <end position="1610"/>
    </location>
</feature>
<feature type="compositionally biased region" description="Basic and acidic residues" evidence="1">
    <location>
        <begin position="2032"/>
        <end position="2068"/>
    </location>
</feature>
<feature type="compositionally biased region" description="Low complexity" evidence="1">
    <location>
        <begin position="148"/>
        <end position="164"/>
    </location>
</feature>
<proteinExistence type="predicted"/>
<feature type="compositionally biased region" description="Pro residues" evidence="1">
    <location>
        <begin position="190"/>
        <end position="203"/>
    </location>
</feature>
<feature type="compositionally biased region" description="Pro residues" evidence="1">
    <location>
        <begin position="1803"/>
        <end position="1816"/>
    </location>
</feature>
<feature type="compositionally biased region" description="Polar residues" evidence="1">
    <location>
        <begin position="879"/>
        <end position="901"/>
    </location>
</feature>
<feature type="compositionally biased region" description="Polar residues" evidence="1">
    <location>
        <begin position="662"/>
        <end position="671"/>
    </location>
</feature>
<evidence type="ECO:0008006" key="4">
    <source>
        <dbReference type="Google" id="ProtNLM"/>
    </source>
</evidence>
<feature type="compositionally biased region" description="Polar residues" evidence="1">
    <location>
        <begin position="1427"/>
        <end position="1455"/>
    </location>
</feature>
<reference evidence="2 3" key="1">
    <citation type="journal article" date="2014" name="BMC Genomics">
        <title>Comparative genome sequencing reveals chemotype-specific gene clusters in the toxigenic black mold Stachybotrys.</title>
        <authorList>
            <person name="Semeiks J."/>
            <person name="Borek D."/>
            <person name="Otwinowski Z."/>
            <person name="Grishin N.V."/>
        </authorList>
    </citation>
    <scope>NUCLEOTIDE SEQUENCE [LARGE SCALE GENOMIC DNA]</scope>
    <source>
        <strain evidence="2 3">IBT 40285</strain>
    </source>
</reference>
<feature type="compositionally biased region" description="Basic and acidic residues" evidence="1">
    <location>
        <begin position="1205"/>
        <end position="1221"/>
    </location>
</feature>
<feature type="compositionally biased region" description="Polar residues" evidence="1">
    <location>
        <begin position="1713"/>
        <end position="1722"/>
    </location>
</feature>
<feature type="compositionally biased region" description="Polar residues" evidence="1">
    <location>
        <begin position="1281"/>
        <end position="1290"/>
    </location>
</feature>
<dbReference type="OrthoDB" id="5151921at2759"/>
<feature type="compositionally biased region" description="Low complexity" evidence="1">
    <location>
        <begin position="1789"/>
        <end position="1802"/>
    </location>
</feature>
<gene>
    <name evidence="2" type="ORF">S40285_07648</name>
</gene>
<feature type="region of interest" description="Disordered" evidence="1">
    <location>
        <begin position="326"/>
        <end position="844"/>
    </location>
</feature>
<feature type="region of interest" description="Disordered" evidence="1">
    <location>
        <begin position="873"/>
        <end position="1253"/>
    </location>
</feature>
<dbReference type="Proteomes" id="UP000028524">
    <property type="component" value="Unassembled WGS sequence"/>
</dbReference>
<feature type="non-terminal residue" evidence="2">
    <location>
        <position position="1"/>
    </location>
</feature>
<evidence type="ECO:0000256" key="1">
    <source>
        <dbReference type="SAM" id="MobiDB-lite"/>
    </source>
</evidence>
<name>A0A084QZM4_STAC4</name>
<feature type="compositionally biased region" description="Basic and acidic residues" evidence="1">
    <location>
        <begin position="569"/>
        <end position="590"/>
    </location>
</feature>
<feature type="compositionally biased region" description="Low complexity" evidence="1">
    <location>
        <begin position="1858"/>
        <end position="1885"/>
    </location>
</feature>
<feature type="compositionally biased region" description="Low complexity" evidence="1">
    <location>
        <begin position="780"/>
        <end position="792"/>
    </location>
</feature>
<feature type="compositionally biased region" description="Gly residues" evidence="1">
    <location>
        <begin position="927"/>
        <end position="940"/>
    </location>
</feature>
<feature type="compositionally biased region" description="Basic and acidic residues" evidence="1">
    <location>
        <begin position="445"/>
        <end position="469"/>
    </location>
</feature>
<feature type="compositionally biased region" description="Polar residues" evidence="1">
    <location>
        <begin position="1659"/>
        <end position="1672"/>
    </location>
</feature>
<feature type="compositionally biased region" description="Polar residues" evidence="1">
    <location>
        <begin position="1891"/>
        <end position="1912"/>
    </location>
</feature>
<feature type="compositionally biased region" description="Low complexity" evidence="1">
    <location>
        <begin position="65"/>
        <end position="82"/>
    </location>
</feature>
<feature type="compositionally biased region" description="Polar residues" evidence="1">
    <location>
        <begin position="1016"/>
        <end position="1033"/>
    </location>
</feature>
<feature type="compositionally biased region" description="Polar residues" evidence="1">
    <location>
        <begin position="909"/>
        <end position="923"/>
    </location>
</feature>
<feature type="compositionally biased region" description="Basic and acidic residues" evidence="1">
    <location>
        <begin position="1106"/>
        <end position="1118"/>
    </location>
</feature>
<evidence type="ECO:0000313" key="2">
    <source>
        <dbReference type="EMBL" id="KFA69409.1"/>
    </source>
</evidence>
<feature type="compositionally biased region" description="Polar residues" evidence="1">
    <location>
        <begin position="942"/>
        <end position="955"/>
    </location>
</feature>
<feature type="compositionally biased region" description="Polar residues" evidence="1">
    <location>
        <begin position="1751"/>
        <end position="1766"/>
    </location>
</feature>
<organism evidence="2 3">
    <name type="scientific">Stachybotrys chlorohalonatus (strain IBT 40285)</name>
    <dbReference type="NCBI Taxonomy" id="1283841"/>
    <lineage>
        <taxon>Eukaryota</taxon>
        <taxon>Fungi</taxon>
        <taxon>Dikarya</taxon>
        <taxon>Ascomycota</taxon>
        <taxon>Pezizomycotina</taxon>
        <taxon>Sordariomycetes</taxon>
        <taxon>Hypocreomycetidae</taxon>
        <taxon>Hypocreales</taxon>
        <taxon>Stachybotryaceae</taxon>
        <taxon>Stachybotrys</taxon>
    </lineage>
</organism>
<dbReference type="InParanoid" id="A0A084QZM4"/>
<feature type="compositionally biased region" description="Polar residues" evidence="1">
    <location>
        <begin position="470"/>
        <end position="482"/>
    </location>
</feature>
<dbReference type="HOGENOM" id="CLU_000461_0_0_1"/>
<feature type="compositionally biased region" description="Low complexity" evidence="1">
    <location>
        <begin position="272"/>
        <end position="296"/>
    </location>
</feature>
<feature type="region of interest" description="Disordered" evidence="1">
    <location>
        <begin position="1277"/>
        <end position="2091"/>
    </location>
</feature>
<evidence type="ECO:0000313" key="3">
    <source>
        <dbReference type="Proteomes" id="UP000028524"/>
    </source>
</evidence>
<feature type="compositionally biased region" description="Low complexity" evidence="1">
    <location>
        <begin position="353"/>
        <end position="372"/>
    </location>
</feature>